<keyword evidence="1" id="KW-0472">Membrane</keyword>
<keyword evidence="3" id="KW-1185">Reference proteome</keyword>
<keyword evidence="1" id="KW-0812">Transmembrane</keyword>
<reference evidence="2" key="1">
    <citation type="submission" date="2013-08" db="EMBL/GenBank/DDBJ databases">
        <title>Gene expansion shapes genome architecture in the human pathogen Lichtheimia corymbifera: an evolutionary genomics analysis in the ancient terrestrial Mucorales (Mucoromycotina).</title>
        <authorList>
            <person name="Schwartze V.U."/>
            <person name="Winter S."/>
            <person name="Shelest E."/>
            <person name="Marcet-Houben M."/>
            <person name="Horn F."/>
            <person name="Wehner S."/>
            <person name="Hoffmann K."/>
            <person name="Riege K."/>
            <person name="Sammeth M."/>
            <person name="Nowrousian M."/>
            <person name="Valiante V."/>
            <person name="Linde J."/>
            <person name="Jacobsen I.D."/>
            <person name="Marz M."/>
            <person name="Brakhage A.A."/>
            <person name="Gabaldon T."/>
            <person name="Bocker S."/>
            <person name="Voigt K."/>
        </authorList>
    </citation>
    <scope>NUCLEOTIDE SEQUENCE [LARGE SCALE GENOMIC DNA]</scope>
    <source>
        <strain evidence="2">FSU 9682</strain>
    </source>
</reference>
<accession>A0A068RFV2</accession>
<gene>
    <name evidence="2" type="ORF">LCOR_00643.1</name>
</gene>
<dbReference type="EMBL" id="CBTN010000002">
    <property type="protein sequence ID" value="CDH48874.1"/>
    <property type="molecule type" value="Genomic_DNA"/>
</dbReference>
<proteinExistence type="predicted"/>
<evidence type="ECO:0000313" key="3">
    <source>
        <dbReference type="Proteomes" id="UP000027586"/>
    </source>
</evidence>
<sequence>MQIHLEETHDATIFIIPNVAVFVVSSFLYKRKCWLSASNDIHALSALLIKQLLFWHVYAYLVVPGEIFHGPHHHPRCCRQRVFLLSFDDKTVAGLSMMVVS</sequence>
<name>A0A068RFV2_9FUNG</name>
<dbReference type="AlphaFoldDB" id="A0A068RFV2"/>
<evidence type="ECO:0000256" key="1">
    <source>
        <dbReference type="SAM" id="Phobius"/>
    </source>
</evidence>
<dbReference type="Proteomes" id="UP000027586">
    <property type="component" value="Unassembled WGS sequence"/>
</dbReference>
<organism evidence="2 3">
    <name type="scientific">Lichtheimia corymbifera JMRC:FSU:9682</name>
    <dbReference type="NCBI Taxonomy" id="1263082"/>
    <lineage>
        <taxon>Eukaryota</taxon>
        <taxon>Fungi</taxon>
        <taxon>Fungi incertae sedis</taxon>
        <taxon>Mucoromycota</taxon>
        <taxon>Mucoromycotina</taxon>
        <taxon>Mucoromycetes</taxon>
        <taxon>Mucorales</taxon>
        <taxon>Lichtheimiaceae</taxon>
        <taxon>Lichtheimia</taxon>
    </lineage>
</organism>
<evidence type="ECO:0000313" key="2">
    <source>
        <dbReference type="EMBL" id="CDH48874.1"/>
    </source>
</evidence>
<dbReference type="VEuPathDB" id="FungiDB:LCOR_00643.1"/>
<comment type="caution">
    <text evidence="2">The sequence shown here is derived from an EMBL/GenBank/DDBJ whole genome shotgun (WGS) entry which is preliminary data.</text>
</comment>
<keyword evidence="1" id="KW-1133">Transmembrane helix</keyword>
<feature type="transmembrane region" description="Helical" evidence="1">
    <location>
        <begin position="12"/>
        <end position="29"/>
    </location>
</feature>
<feature type="transmembrane region" description="Helical" evidence="1">
    <location>
        <begin position="41"/>
        <end position="61"/>
    </location>
</feature>
<protein>
    <submittedName>
        <fullName evidence="2">Uncharacterized protein</fullName>
    </submittedName>
</protein>